<evidence type="ECO:0000256" key="2">
    <source>
        <dbReference type="PROSITE-ProRule" id="PRU00169"/>
    </source>
</evidence>
<dbReference type="Pfam" id="PF00072">
    <property type="entry name" value="Response_reg"/>
    <property type="match status" value="1"/>
</dbReference>
<dbReference type="Proteomes" id="UP000238308">
    <property type="component" value="Unassembled WGS sequence"/>
</dbReference>
<dbReference type="InterPro" id="IPR011006">
    <property type="entry name" value="CheY-like_superfamily"/>
</dbReference>
<gene>
    <name evidence="4" type="ORF">BCM14_0896</name>
</gene>
<evidence type="ECO:0000256" key="1">
    <source>
        <dbReference type="ARBA" id="ARBA00022553"/>
    </source>
</evidence>
<evidence type="ECO:0000313" key="4">
    <source>
        <dbReference type="EMBL" id="PRY99450.1"/>
    </source>
</evidence>
<dbReference type="PANTHER" id="PTHR44591:SF3">
    <property type="entry name" value="RESPONSE REGULATORY DOMAIN-CONTAINING PROTEIN"/>
    <property type="match status" value="1"/>
</dbReference>
<dbReference type="SUPFAM" id="SSF52172">
    <property type="entry name" value="CheY-like"/>
    <property type="match status" value="1"/>
</dbReference>
<dbReference type="AlphaFoldDB" id="A0A2T0XKN4"/>
<accession>A0A2T0XKN4</accession>
<dbReference type="RefSeq" id="WP_106226746.1">
    <property type="nucleotide sequence ID" value="NZ_PVTV01000011.1"/>
</dbReference>
<dbReference type="PANTHER" id="PTHR44591">
    <property type="entry name" value="STRESS RESPONSE REGULATOR PROTEIN 1"/>
    <property type="match status" value="1"/>
</dbReference>
<keyword evidence="5" id="KW-1185">Reference proteome</keyword>
<name>A0A2T0XKN4_9BURK</name>
<sequence length="142" mass="15944">MFPKNTRVLVVDDMPKMREIVSSQVASLGYTDILKASNGREALDRLNREFDFDNPIGLVFSDWNMPIMPGIELLSEVRKSAKLQNLPFIMVTAEGQREQVMEAIKIGVSNYIVKPFPAVQLELKIKAVWDKLSAKANAMTSS</sequence>
<evidence type="ECO:0000259" key="3">
    <source>
        <dbReference type="PROSITE" id="PS50110"/>
    </source>
</evidence>
<dbReference type="InterPro" id="IPR001789">
    <property type="entry name" value="Sig_transdc_resp-reg_receiver"/>
</dbReference>
<proteinExistence type="predicted"/>
<reference evidence="4 5" key="1">
    <citation type="submission" date="2018-03" db="EMBL/GenBank/DDBJ databases">
        <title>Genomic Encyclopedia of Type Strains, Phase III (KMG-III): the genomes of soil and plant-associated and newly described type strains.</title>
        <authorList>
            <person name="Whitman W."/>
        </authorList>
    </citation>
    <scope>NUCLEOTIDE SEQUENCE [LARGE SCALE GENOMIC DNA]</scope>
    <source>
        <strain evidence="4 5">MWH-P2sevCIIIb</strain>
    </source>
</reference>
<dbReference type="OrthoDB" id="9801101at2"/>
<dbReference type="PROSITE" id="PS50110">
    <property type="entry name" value="RESPONSE_REGULATORY"/>
    <property type="match status" value="1"/>
</dbReference>
<dbReference type="EMBL" id="PVTV01000011">
    <property type="protein sequence ID" value="PRY99450.1"/>
    <property type="molecule type" value="Genomic_DNA"/>
</dbReference>
<dbReference type="SMART" id="SM00448">
    <property type="entry name" value="REC"/>
    <property type="match status" value="1"/>
</dbReference>
<keyword evidence="1 2" id="KW-0597">Phosphoprotein</keyword>
<feature type="domain" description="Response regulatory" evidence="3">
    <location>
        <begin position="7"/>
        <end position="129"/>
    </location>
</feature>
<evidence type="ECO:0000313" key="5">
    <source>
        <dbReference type="Proteomes" id="UP000238308"/>
    </source>
</evidence>
<dbReference type="InterPro" id="IPR050595">
    <property type="entry name" value="Bact_response_regulator"/>
</dbReference>
<protein>
    <submittedName>
        <fullName evidence="4">Two-component system chemotaxis response regulator CheY</fullName>
    </submittedName>
</protein>
<dbReference type="Gene3D" id="3.40.50.2300">
    <property type="match status" value="1"/>
</dbReference>
<organism evidence="4 5">
    <name type="scientific">Jezberella montanilacus</name>
    <dbReference type="NCBI Taxonomy" id="323426"/>
    <lineage>
        <taxon>Bacteria</taxon>
        <taxon>Pseudomonadati</taxon>
        <taxon>Pseudomonadota</taxon>
        <taxon>Betaproteobacteria</taxon>
        <taxon>Burkholderiales</taxon>
        <taxon>Alcaligenaceae</taxon>
        <taxon>Jezberella</taxon>
    </lineage>
</organism>
<dbReference type="GO" id="GO:0000160">
    <property type="term" value="P:phosphorelay signal transduction system"/>
    <property type="evidence" value="ECO:0007669"/>
    <property type="project" value="InterPro"/>
</dbReference>
<comment type="caution">
    <text evidence="4">The sequence shown here is derived from an EMBL/GenBank/DDBJ whole genome shotgun (WGS) entry which is preliminary data.</text>
</comment>
<feature type="modified residue" description="4-aspartylphosphate" evidence="2">
    <location>
        <position position="62"/>
    </location>
</feature>